<dbReference type="PANTHER" id="PTHR33445:SF1">
    <property type="entry name" value="ATP SYNTHASE SUBUNIT B"/>
    <property type="match status" value="1"/>
</dbReference>
<comment type="function">
    <text evidence="11">Component of the F(0) channel, it forms part of the peripheral stalk, linking F(1) to F(0). The b'-subunit is a diverged and duplicated form of b found in plants and photosynthetic bacteria.</text>
</comment>
<keyword evidence="8 13" id="KW-0472">Membrane</keyword>
<evidence type="ECO:0000256" key="4">
    <source>
        <dbReference type="ARBA" id="ARBA00022692"/>
    </source>
</evidence>
<dbReference type="GO" id="GO:0045259">
    <property type="term" value="C:proton-transporting ATP synthase complex"/>
    <property type="evidence" value="ECO:0007669"/>
    <property type="project" value="UniProtKB-KW"/>
</dbReference>
<evidence type="ECO:0000256" key="12">
    <source>
        <dbReference type="ARBA" id="ARBA00037847"/>
    </source>
</evidence>
<dbReference type="Proteomes" id="UP000018700">
    <property type="component" value="Chromosome"/>
</dbReference>
<comment type="function">
    <text evidence="10 13">F(1)F(0) ATP synthase produces ATP from ADP in the presence of a proton or sodium gradient. F-type ATPases consist of two structural domains, F(1) containing the extramembraneous catalytic core and F(0) containing the membrane proton channel, linked together by a central stalk and a peripheral stalk. During catalysis, ATP synthesis in the catalytic domain of F(1) is coupled via a rotary mechanism of the central stalk subunits to proton translocation.</text>
</comment>
<evidence type="ECO:0000313" key="16">
    <source>
        <dbReference type="Proteomes" id="UP000018700"/>
    </source>
</evidence>
<name>V9TTC9_9PROT</name>
<feature type="transmembrane region" description="Helical" evidence="13">
    <location>
        <begin position="6"/>
        <end position="32"/>
    </location>
</feature>
<keyword evidence="9 13" id="KW-0066">ATP synthesis</keyword>
<evidence type="ECO:0000256" key="7">
    <source>
        <dbReference type="ARBA" id="ARBA00023065"/>
    </source>
</evidence>
<keyword evidence="7 13" id="KW-0406">Ion transport</keyword>
<dbReference type="InterPro" id="IPR050059">
    <property type="entry name" value="ATP_synthase_B_chain"/>
</dbReference>
<keyword evidence="3 13" id="KW-0138">CF(0)</keyword>
<evidence type="ECO:0000256" key="13">
    <source>
        <dbReference type="HAMAP-Rule" id="MF_01398"/>
    </source>
</evidence>
<dbReference type="HAMAP" id="MF_01398">
    <property type="entry name" value="ATP_synth_b_bprime"/>
    <property type="match status" value="1"/>
</dbReference>
<reference evidence="15 16" key="1">
    <citation type="journal article" date="2013" name="PLoS ONE">
        <title>Bacterial endosymbiosis in a chordate host: long-term co-evolution and conservation of secondary metabolism.</title>
        <authorList>
            <person name="Kwan J.C."/>
            <person name="Schmidt E.W."/>
        </authorList>
    </citation>
    <scope>NUCLEOTIDE SEQUENCE [LARGE SCALE GENOMIC DNA]</scope>
    <source>
        <strain evidence="16">faulkneri L5</strain>
    </source>
</reference>
<dbReference type="Pfam" id="PF00430">
    <property type="entry name" value="ATP-synt_B"/>
    <property type="match status" value="1"/>
</dbReference>
<dbReference type="GO" id="GO:0046961">
    <property type="term" value="F:proton-transporting ATPase activity, rotational mechanism"/>
    <property type="evidence" value="ECO:0007669"/>
    <property type="project" value="TreeGrafter"/>
</dbReference>
<dbReference type="GO" id="GO:0046933">
    <property type="term" value="F:proton-transporting ATP synthase activity, rotational mechanism"/>
    <property type="evidence" value="ECO:0007669"/>
    <property type="project" value="UniProtKB-UniRule"/>
</dbReference>
<dbReference type="STRING" id="1401328.P856_176"/>
<dbReference type="KEGG" id="efk:P856_176"/>
<evidence type="ECO:0000256" key="3">
    <source>
        <dbReference type="ARBA" id="ARBA00022547"/>
    </source>
</evidence>
<evidence type="ECO:0000256" key="10">
    <source>
        <dbReference type="ARBA" id="ARBA00025198"/>
    </source>
</evidence>
<proteinExistence type="inferred from homology"/>
<comment type="similarity">
    <text evidence="1 13 14">Belongs to the ATPase B chain family.</text>
</comment>
<dbReference type="RefSeq" id="WP_025300295.1">
    <property type="nucleotide sequence ID" value="NZ_CP006745.1"/>
</dbReference>
<keyword evidence="13" id="KW-1003">Cell membrane</keyword>
<evidence type="ECO:0000256" key="11">
    <source>
        <dbReference type="ARBA" id="ARBA00025614"/>
    </source>
</evidence>
<dbReference type="HOGENOM" id="CLU_079215_6_1_5"/>
<comment type="subcellular location">
    <subcellularLocation>
        <location evidence="13">Cell membrane</location>
        <topology evidence="13">Single-pass membrane protein</topology>
    </subcellularLocation>
    <subcellularLocation>
        <location evidence="12">Endomembrane system</location>
        <topology evidence="12">Single-pass membrane protein</topology>
    </subcellularLocation>
</comment>
<evidence type="ECO:0000256" key="9">
    <source>
        <dbReference type="ARBA" id="ARBA00023310"/>
    </source>
</evidence>
<keyword evidence="16" id="KW-1185">Reference proteome</keyword>
<keyword evidence="5 13" id="KW-0375">Hydrogen ion transport</keyword>
<dbReference type="eggNOG" id="COG0711">
    <property type="taxonomic scope" value="Bacteria"/>
</dbReference>
<evidence type="ECO:0000256" key="1">
    <source>
        <dbReference type="ARBA" id="ARBA00005513"/>
    </source>
</evidence>
<dbReference type="CDD" id="cd06503">
    <property type="entry name" value="ATP-synt_Fo_b"/>
    <property type="match status" value="1"/>
</dbReference>
<dbReference type="EMBL" id="CP006745">
    <property type="protein sequence ID" value="AHC73412.1"/>
    <property type="molecule type" value="Genomic_DNA"/>
</dbReference>
<evidence type="ECO:0000256" key="5">
    <source>
        <dbReference type="ARBA" id="ARBA00022781"/>
    </source>
</evidence>
<dbReference type="PANTHER" id="PTHR33445">
    <property type="entry name" value="ATP SYNTHASE SUBUNIT B', CHLOROPLASTIC"/>
    <property type="match status" value="1"/>
</dbReference>
<organism evidence="15 16">
    <name type="scientific">Candidatus Endolissoclinum faulkneri L5</name>
    <dbReference type="NCBI Taxonomy" id="1401328"/>
    <lineage>
        <taxon>Bacteria</taxon>
        <taxon>Pseudomonadati</taxon>
        <taxon>Pseudomonadota</taxon>
        <taxon>Alphaproteobacteria</taxon>
        <taxon>Rhodospirillales</taxon>
        <taxon>Rhodospirillaceae</taxon>
        <taxon>Candidatus Endolissoclinum</taxon>
    </lineage>
</organism>
<keyword evidence="6 13" id="KW-1133">Transmembrane helix</keyword>
<evidence type="ECO:0000313" key="15">
    <source>
        <dbReference type="EMBL" id="AHC73412.1"/>
    </source>
</evidence>
<dbReference type="GO" id="GO:0005886">
    <property type="term" value="C:plasma membrane"/>
    <property type="evidence" value="ECO:0007669"/>
    <property type="project" value="UniProtKB-SubCell"/>
</dbReference>
<evidence type="ECO:0000256" key="6">
    <source>
        <dbReference type="ARBA" id="ARBA00022989"/>
    </source>
</evidence>
<evidence type="ECO:0000256" key="2">
    <source>
        <dbReference type="ARBA" id="ARBA00022448"/>
    </source>
</evidence>
<dbReference type="InterPro" id="IPR002146">
    <property type="entry name" value="ATP_synth_b/b'su_bac/chlpt"/>
</dbReference>
<sequence length="159" mass="18452">MLLDPTFWGAIAFFIFVVIAYWKAWPVIAAIIDERTKKIYSSIEEARALRKKTQAINEDCRYHQRNALNESEIIINQAKSEAIKMQKDAEISLARYMANQENFAMKMIKVDEIRAFQEVQDQMVDLAIAATARLITENINTNTHKKLISRTIDEILVRF</sequence>
<gene>
    <name evidence="13" type="primary">atpF</name>
    <name evidence="15" type="ORF">P856_176</name>
</gene>
<protein>
    <recommendedName>
        <fullName evidence="13">ATP synthase subunit b</fullName>
    </recommendedName>
    <alternativeName>
        <fullName evidence="13">ATP synthase F(0) sector subunit b</fullName>
    </alternativeName>
    <alternativeName>
        <fullName evidence="13">ATPase subunit I</fullName>
    </alternativeName>
    <alternativeName>
        <fullName evidence="13">F-type ATPase subunit b</fullName>
        <shortName evidence="13">F-ATPase subunit b</shortName>
    </alternativeName>
</protein>
<keyword evidence="2 13" id="KW-0813">Transport</keyword>
<dbReference type="AlphaFoldDB" id="V9TTC9"/>
<comment type="subunit">
    <text evidence="13">F-type ATPases have 2 components, F(1) - the catalytic core - and F(0) - the membrane proton channel. F(1) has five subunits: alpha(3), beta(3), gamma(1), delta(1), epsilon(1). F(0) has three main subunits: a(1), b(2) and c(10-14). The alpha and beta chains form an alternating ring which encloses part of the gamma chain. F(1) is attached to F(0) by a central stalk formed by the gamma and epsilon chains, while a peripheral stalk is formed by the delta and b chains.</text>
</comment>
<dbReference type="GO" id="GO:0012505">
    <property type="term" value="C:endomembrane system"/>
    <property type="evidence" value="ECO:0007669"/>
    <property type="project" value="UniProtKB-SubCell"/>
</dbReference>
<accession>V9TTC9</accession>
<dbReference type="OrthoDB" id="8479836at2"/>
<evidence type="ECO:0000256" key="8">
    <source>
        <dbReference type="ARBA" id="ARBA00023136"/>
    </source>
</evidence>
<keyword evidence="4 13" id="KW-0812">Transmembrane</keyword>
<evidence type="ECO:0000256" key="14">
    <source>
        <dbReference type="RuleBase" id="RU003848"/>
    </source>
</evidence>